<feature type="compositionally biased region" description="Basic residues" evidence="2">
    <location>
        <begin position="1206"/>
        <end position="1215"/>
    </location>
</feature>
<feature type="region of interest" description="Disordered" evidence="2">
    <location>
        <begin position="1296"/>
        <end position="1382"/>
    </location>
</feature>
<feature type="region of interest" description="Disordered" evidence="2">
    <location>
        <begin position="3717"/>
        <end position="3736"/>
    </location>
</feature>
<keyword evidence="1" id="KW-0863">Zinc-finger</keyword>
<feature type="region of interest" description="Disordered" evidence="2">
    <location>
        <begin position="2682"/>
        <end position="2708"/>
    </location>
</feature>
<feature type="compositionally biased region" description="Basic and acidic residues" evidence="2">
    <location>
        <begin position="73"/>
        <end position="86"/>
    </location>
</feature>
<feature type="region of interest" description="Disordered" evidence="2">
    <location>
        <begin position="1818"/>
        <end position="1840"/>
    </location>
</feature>
<feature type="compositionally biased region" description="Basic residues" evidence="2">
    <location>
        <begin position="2569"/>
        <end position="2579"/>
    </location>
</feature>
<dbReference type="PROSITE" id="PS50157">
    <property type="entry name" value="ZINC_FINGER_C2H2_2"/>
    <property type="match status" value="4"/>
</dbReference>
<evidence type="ECO:0000259" key="3">
    <source>
        <dbReference type="PROSITE" id="PS50157"/>
    </source>
</evidence>
<keyword evidence="1" id="KW-0479">Metal-binding</keyword>
<evidence type="ECO:0000313" key="5">
    <source>
        <dbReference type="Proteomes" id="UP000265120"/>
    </source>
</evidence>
<feature type="region of interest" description="Disordered" evidence="2">
    <location>
        <begin position="2540"/>
        <end position="2581"/>
    </location>
</feature>
<feature type="domain" description="C2H2-type" evidence="3">
    <location>
        <begin position="3032"/>
        <end position="3059"/>
    </location>
</feature>
<dbReference type="PROSITE" id="PS00028">
    <property type="entry name" value="ZINC_FINGER_C2H2_1"/>
    <property type="match status" value="6"/>
</dbReference>
<evidence type="ECO:0000256" key="1">
    <source>
        <dbReference type="PROSITE-ProRule" id="PRU00042"/>
    </source>
</evidence>
<feature type="compositionally biased region" description="Basic and acidic residues" evidence="2">
    <location>
        <begin position="3156"/>
        <end position="3168"/>
    </location>
</feature>
<reference evidence="4" key="2">
    <citation type="submission" date="2025-08" db="UniProtKB">
        <authorList>
            <consortium name="Ensembl"/>
        </authorList>
    </citation>
    <scope>IDENTIFICATION</scope>
</reference>
<evidence type="ECO:0000256" key="2">
    <source>
        <dbReference type="SAM" id="MobiDB-lite"/>
    </source>
</evidence>
<dbReference type="OMA" id="MPWQQIH"/>
<feature type="compositionally biased region" description="Polar residues" evidence="2">
    <location>
        <begin position="3724"/>
        <end position="3734"/>
    </location>
</feature>
<feature type="domain" description="C2H2-type" evidence="3">
    <location>
        <begin position="3313"/>
        <end position="3335"/>
    </location>
</feature>
<feature type="compositionally biased region" description="Basic and acidic residues" evidence="2">
    <location>
        <begin position="1296"/>
        <end position="1310"/>
    </location>
</feature>
<feature type="compositionally biased region" description="Basic and acidic residues" evidence="2">
    <location>
        <begin position="2231"/>
        <end position="2240"/>
    </location>
</feature>
<dbReference type="InterPro" id="IPR036236">
    <property type="entry name" value="Znf_C2H2_sf"/>
</dbReference>
<feature type="compositionally biased region" description="Low complexity" evidence="2">
    <location>
        <begin position="116"/>
        <end position="130"/>
    </location>
</feature>
<dbReference type="Proteomes" id="UP000265120">
    <property type="component" value="Chromosome 6"/>
</dbReference>
<feature type="compositionally biased region" description="Basic and acidic residues" evidence="2">
    <location>
        <begin position="1192"/>
        <end position="1205"/>
    </location>
</feature>
<proteinExistence type="predicted"/>
<feature type="compositionally biased region" description="Basic and acidic residues" evidence="2">
    <location>
        <begin position="3178"/>
        <end position="3190"/>
    </location>
</feature>
<evidence type="ECO:0000313" key="4">
    <source>
        <dbReference type="Ensembl" id="ENSCSEP00000022429.1"/>
    </source>
</evidence>
<dbReference type="InParanoid" id="A0A3P8W716"/>
<feature type="compositionally biased region" description="Basic and acidic residues" evidence="2">
    <location>
        <begin position="1040"/>
        <end position="1050"/>
    </location>
</feature>
<dbReference type="SUPFAM" id="SSF57667">
    <property type="entry name" value="beta-beta-alpha zinc fingers"/>
    <property type="match status" value="1"/>
</dbReference>
<keyword evidence="5" id="KW-1185">Reference proteome</keyword>
<feature type="region of interest" description="Disordered" evidence="2">
    <location>
        <begin position="565"/>
        <end position="603"/>
    </location>
</feature>
<feature type="compositionally biased region" description="Low complexity" evidence="2">
    <location>
        <begin position="1216"/>
        <end position="1229"/>
    </location>
</feature>
<feature type="compositionally biased region" description="Low complexity" evidence="2">
    <location>
        <begin position="382"/>
        <end position="396"/>
    </location>
</feature>
<feature type="region of interest" description="Disordered" evidence="2">
    <location>
        <begin position="1192"/>
        <end position="1269"/>
    </location>
</feature>
<name>A0A3P8W716_CYNSE</name>
<protein>
    <recommendedName>
        <fullName evidence="3">C2H2-type domain-containing protein</fullName>
    </recommendedName>
</protein>
<feature type="compositionally biased region" description="Low complexity" evidence="2">
    <location>
        <begin position="668"/>
        <end position="688"/>
    </location>
</feature>
<feature type="region of interest" description="Disordered" evidence="2">
    <location>
        <begin position="518"/>
        <end position="553"/>
    </location>
</feature>
<dbReference type="STRING" id="244447.ENSCSEP00000022429"/>
<feature type="compositionally biased region" description="Basic and acidic residues" evidence="2">
    <location>
        <begin position="1239"/>
        <end position="1267"/>
    </location>
</feature>
<dbReference type="InterPro" id="IPR039270">
    <property type="entry name" value="ZNF469"/>
</dbReference>
<dbReference type="GO" id="GO:0008270">
    <property type="term" value="F:zinc ion binding"/>
    <property type="evidence" value="ECO:0007669"/>
    <property type="project" value="UniProtKB-KW"/>
</dbReference>
<feature type="region of interest" description="Disordered" evidence="2">
    <location>
        <begin position="3003"/>
        <end position="3024"/>
    </location>
</feature>
<feature type="compositionally biased region" description="Polar residues" evidence="2">
    <location>
        <begin position="582"/>
        <end position="603"/>
    </location>
</feature>
<feature type="region of interest" description="Disordered" evidence="2">
    <location>
        <begin position="1025"/>
        <end position="1053"/>
    </location>
</feature>
<dbReference type="PANTHER" id="PTHR21465">
    <property type="entry name" value="ZINC FINGER PROTEIN 469"/>
    <property type="match status" value="1"/>
</dbReference>
<sequence>MEIISVQNPVVKKINKRKKWSKTEGKTWEGAGRASGITHQAPLESHTHAIYTHTLLLFSQLTGTEARPSSRGAKAEKLEEERDCPQQREAVIRPQQAGKIDFSSLQNRSKFATDRSWSSSKGSPQSPSGKGRNRDKGKRSGKADRGNPQQLHRLSITNPRSNNPIGIAYPQQKILPPKKLESSRGPVLSSYRFHIPTVAEREAELQQEELSFSRCFQEVPGTSGQQQPSPMENSNAQPGSQLLLADFQLSGSDTWQSSEKTFNGANYGVSSLKSTGLTEANKTSAMVSGPFQYGYNFLEESTSDSLSHEQNHQSQDFTDSIGSVHVSHNSFAFTHGEGQTIVPNSTQFNNEQQSEDASAYSCSPQPQYIQGVASYRNLNEDSASSESSASSLQQLEQGKAAMPENTDTNGQADRRDAVITLGIKRNCLPKETAGNQRTFLEGSGHHPINTTQGPGSHMHFSSKTFNNPVNGVHTGSIPINNKLLNRLPHSWEAQSKAFSPTDQKTIQYSDMAEKFQFQDQPTLDQRPNTSKNSRVPWQQIRQTSHVPNRQISNQKLAYIVSPTEWQDDSKSHKHSSLKTSSFQSNRSSDGFSNQRQETVKHSGNTVSTFKVEMNQAQVCETKNKVTYFGINQSLPVAARNYNYPPLQVPPLGLMMVSPYESPLPSPVNNPTSSSTCSSLSPASTSPVNISSDDSQMSKSAPSHTFYHQPQTKPQLTSDHLGSHNLQLHSDASRNLPFATERAKDEMVNYLQNTSQPKTNMDGNKSYIDSFGVEHHQPPPPYSAHQLLASSLATANLDQFDILLTCKQCDQNFSNLASFLGHKQYCSQHTVTPNELKEMPKMDENRKFYSELSKPASAAPNVSMTRCPSELHLSLLGLNKNGELTPEAEAKGDCKDDPNKLNLFSSSGNIPAPLPDLELEDAKLDSLITEALNGLGYQSDNAEIDSSFIDAFTDDELTTMKSTSNKQCLKTKEYLIFENKNRQTTENDKAFTQGKYFNEYDVESPNAGKQCAKSKLEKTSLEQDDKINIKKEVQNKNSKSAAREKTKDQNSKVKAVGNVCKSEDEKTNTQKFILSNNKRKGTRGGTWSKELIHKIVQQKNKLHKLHVKGTKSLQFSLVMERLTPTVQNPAFGEYDYVSDSDDDCEPVKIASQGRLNQGNRCKYTYSKECKRGARIEREQAAWQQESKESLVVKKSEEFSLSPEKHGSHQRLRRRGSKSSTSSEVSTSMSVLGDSVNSPKCTDRTDSDSEKKTEINKSSEQRTYERDSPQKLCKGSSTLALTFTKSVKKCNTDRVMLSDHKSNKCDPKKNPTDLEIANPVSSFQKSRDMVKNSEKNRMSQTSLKEKQISHQKESRKTLSSDVSNLQRFSNPSSKEEVAHNQVSQFDFRETNTHIDKNTRSAKHMLEKCNNMKVDMTLGNNLDTPKPASLCTSLMDEVCLSPSGNHSPLIQKDTLQLMPFPLDQEQGLMKSPLSFDTSSMFGDLAGFDSGLYSEMSIQKDSLHQVEDTTDKKEEFISTFSPFLEGRDWNLIVSPVLPDEISQYKENTEKTDEKKPDFNNIPLSLPEKIIDYSANLNSCASEDELEIKRIVTELENQLQTTKLESPPLLDQDVPKQLQMSKFSPLRLDDETESQNTDLEMRPTNVQETRMPSVPFTQTGLPWSSPFAFELVEANQSPHTSNNCNQTGLELLTTKDNEDPCLTECLQKSQERCAKKAASLEAKEKYLEEKRYTENLMKSLEVISDSIFKEESIIVKQKEVTSLTCQQHQEFQCQTADVDKKMDHSEKEANTETNILCFPSYNGRKNDIDLILNDSPSSLTNGTHTTVHGQLPIPSEPSGPCEVTSKWDVPDNKHSIPSAHCSAVVPQNLNGDQNSFENTNAGPNLNQSIKINRGSPEHLTSEGSDKAKAVSTSVVQSPSQPSSPPLDDLSAIIDKKMTNVTETPLEDQASNQANTGEQEPSHVVDYSVENSAIRAVEPAKNYELVGLSISRNPSPALNCGEGQAVDLSHDTVPTKEPSTPILENIREETYQCSPFQDTQSDEGQHCLLALSHPDTLLNISSCGDTPFDNSLKPKTPLAFDTVQKDHEILQVQEIKEHLPDNFLASHQNSPCREEVDKSQCTFLHSSPSSNSFLSTLKEKNDLQEDMCQMSHIQAEYMSVEEDSGDSVKATLTKDESQGVSEMLNSDEQLNTNTGVKYSLISSPHLNLTSTKRKISTSEDPSPSPFPPVTQTAQQQEAEKEKDQSYDFKLSPLNYNSISDEHAHLNQYDYIPISPAGKTEDNAEVKQSLQNVCDPCDWNRNPPVMFDQAATDTKINADPVANVNSANEPLQQHLKLSCFSLGLPADINSRAFQAEYYNKDLDIDHDLVEPTGKLDGDLLKNPESVNLDCHTSSAEDIICQKDISESLPTSLTICEIKERPLPADLLQKVPPSKTGQFLTTQNVPKEIAPKKTQSNSQQGKVLCEICLMGFRTVPGLKRHKAMKHLVRAEKHSVPQKTSNHQGNMLMYEESQTLEKEYRDESQICYMTKIDGLPETSSTLISQASETELAQEKGANEKSAVAVNEKGPQNSLLPAKTKKNNKAKKNKSSEINIMSDPFSDEILNILKTDILQAITPGFKSSGLQEQNKSADDQVRIPDSTGTGTEEFAHPVTSGIVDVSQLLTKPTSAPNETVELNGATHAEDMKCSSLSEMPNREDNDVEGVTDKETIRESDDSSLTPALVKDMCEQKTSDENLNHKNLTEMIVQIKSEKNGCTPDEVDTFSSLNSPLLSPSVMSSDLSAILEDDATFSQLFPRNEEAKRNKCPRVYSKKNKRQKLLSNPDGTKDCPTSEILVSNKVHCVEKQAEHTFSEDKNKHCEYETISIDDAIKLKMCHNSSLTADAKPSPDVEQNDPTEVLEVIKESDNSRNLHESTIDKSSIEWNDSADFTGFNAESRVIPDPRSCKAEAPVTQKPLPLPADPFPVEPCVTENVQPFHSIDIQSIKTTFQLPEAHTFNSNDVSVSSTSVDVENKGEEKLKKVSERRGRKRQDGGIKVKDKQYKCKVCFTWFLTLGELNFHKLSHNPSPPPTCYMCVQRKFSSREQLRDHLREKHAKNKTGIWTCGMCLKEISDVWMYNEHLREHATQFARRGQSQGSILDISGCFMQETAVKNFITSIMQHRPSRVARDTGKVSKEQESAVSAESIVDEGKPLEGAEPKVHKTKSSSGAGGKHSAFTPLEVLHSTETTKSVEMHPNCKDPSRDCHHCGKQFPKPFKLQRHLVVHNLEKIFLCHKCPVSYQEAQALKEHLKQAHEEVDELDSKHTTLYTCELCADVMHVIKKSFICSTCNYTFSKKEQFDRHMEKHLSGGNKIFKFRGVLRPVRVSTFKGDECDSPASKKRRIISESLQESSSDSGIASLSSVHLNQNSDMQSLKVSVFTADDSTQTAPNEYLNNTNNNNVKTEDVEDYSELLVELEKSIHIGSSNSASPKKEEVDMTPSSDPIKEGAGKSESQVCDVKEETESVCIRDDIPSWSASRQNSNVEKQNGNPEDAECLGDEDTEGTEKTTNLSQLSEDSGVSVRENLIFSNSPEKHEDAVEVMDQQLEEKDPQQQMSKDFYNDSKQETLSHCAELDGSSHMKSKSARKSDNTKNTTAGGTKAPASTPIHLSISNEDKDLLRPHKKRKETKSPHSMQKVSSAVTQENYGVDCSAKKKFRPSKCPNSSAQRKSDKTCDYPVLSSVRDDIVSNKIDPKSKTSNMSLQSKRSLLDSCSPKKAEIVNPLNGEYKTKKGSLGRPLHPPISKVSSVAMNISLNKSRPKMGVRSVESHSYRTAESQNNLLSQLFGQKLTSFKIPLRKDSSESIN</sequence>
<feature type="compositionally biased region" description="Basic and acidic residues" evidence="2">
    <location>
        <begin position="1890"/>
        <end position="1903"/>
    </location>
</feature>
<feature type="compositionally biased region" description="Basic residues" evidence="2">
    <location>
        <begin position="131"/>
        <end position="140"/>
    </location>
</feature>
<feature type="compositionally biased region" description="Basic and acidic residues" evidence="2">
    <location>
        <begin position="3486"/>
        <end position="3500"/>
    </location>
</feature>
<feature type="region of interest" description="Disordered" evidence="2">
    <location>
        <begin position="379"/>
        <end position="414"/>
    </location>
</feature>
<feature type="compositionally biased region" description="Polar residues" evidence="2">
    <location>
        <begin position="3503"/>
        <end position="3518"/>
    </location>
</feature>
<feature type="compositionally biased region" description="Polar residues" evidence="2">
    <location>
        <begin position="1860"/>
        <end position="1885"/>
    </location>
</feature>
<organism evidence="4 5">
    <name type="scientific">Cynoglossus semilaevis</name>
    <name type="common">Tongue sole</name>
    <dbReference type="NCBI Taxonomy" id="244447"/>
    <lineage>
        <taxon>Eukaryota</taxon>
        <taxon>Metazoa</taxon>
        <taxon>Chordata</taxon>
        <taxon>Craniata</taxon>
        <taxon>Vertebrata</taxon>
        <taxon>Euteleostomi</taxon>
        <taxon>Actinopterygii</taxon>
        <taxon>Neopterygii</taxon>
        <taxon>Teleostei</taxon>
        <taxon>Neoteleostei</taxon>
        <taxon>Acanthomorphata</taxon>
        <taxon>Carangaria</taxon>
        <taxon>Pleuronectiformes</taxon>
        <taxon>Pleuronectoidei</taxon>
        <taxon>Cynoglossidae</taxon>
        <taxon>Cynoglossinae</taxon>
        <taxon>Cynoglossus</taxon>
    </lineage>
</organism>
<feature type="compositionally biased region" description="Low complexity" evidence="2">
    <location>
        <begin position="1908"/>
        <end position="1924"/>
    </location>
</feature>
<feature type="compositionally biased region" description="Polar residues" evidence="2">
    <location>
        <begin position="3659"/>
        <end position="3673"/>
    </location>
</feature>
<reference evidence="4 5" key="1">
    <citation type="journal article" date="2014" name="Nat. Genet.">
        <title>Whole-genome sequence of a flatfish provides insights into ZW sex chromosome evolution and adaptation to a benthic lifestyle.</title>
        <authorList>
            <person name="Chen S."/>
            <person name="Zhang G."/>
            <person name="Shao C."/>
            <person name="Huang Q."/>
            <person name="Liu G."/>
            <person name="Zhang P."/>
            <person name="Song W."/>
            <person name="An N."/>
            <person name="Chalopin D."/>
            <person name="Volff J.N."/>
            <person name="Hong Y."/>
            <person name="Li Q."/>
            <person name="Sha Z."/>
            <person name="Zhou H."/>
            <person name="Xie M."/>
            <person name="Yu Q."/>
            <person name="Liu Y."/>
            <person name="Xiang H."/>
            <person name="Wang N."/>
            <person name="Wu K."/>
            <person name="Yang C."/>
            <person name="Zhou Q."/>
            <person name="Liao X."/>
            <person name="Yang L."/>
            <person name="Hu Q."/>
            <person name="Zhang J."/>
            <person name="Meng L."/>
            <person name="Jin L."/>
            <person name="Tian Y."/>
            <person name="Lian J."/>
            <person name="Yang J."/>
            <person name="Miao G."/>
            <person name="Liu S."/>
            <person name="Liang Z."/>
            <person name="Yan F."/>
            <person name="Li Y."/>
            <person name="Sun B."/>
            <person name="Zhang H."/>
            <person name="Zhang J."/>
            <person name="Zhu Y."/>
            <person name="Du M."/>
            <person name="Zhao Y."/>
            <person name="Schartl M."/>
            <person name="Tang Q."/>
            <person name="Wang J."/>
        </authorList>
    </citation>
    <scope>NUCLEOTIDE SEQUENCE</scope>
</reference>
<feature type="region of interest" description="Disordered" evidence="2">
    <location>
        <begin position="67"/>
        <end position="170"/>
    </location>
</feature>
<feature type="compositionally biased region" description="Basic and acidic residues" evidence="2">
    <location>
        <begin position="2686"/>
        <end position="2706"/>
    </location>
</feature>
<reference evidence="4" key="3">
    <citation type="submission" date="2025-09" db="UniProtKB">
        <authorList>
            <consortium name="Ensembl"/>
        </authorList>
    </citation>
    <scope>IDENTIFICATION</scope>
</reference>
<feature type="domain" description="C2H2-type" evidence="3">
    <location>
        <begin position="3260"/>
        <end position="3288"/>
    </location>
</feature>
<dbReference type="Gene3D" id="3.30.160.60">
    <property type="entry name" value="Classic Zinc Finger"/>
    <property type="match status" value="2"/>
</dbReference>
<dbReference type="Ensembl" id="ENSCSET00000022715.1">
    <property type="protein sequence ID" value="ENSCSEP00000022429.1"/>
    <property type="gene ID" value="ENSCSEG00000014293.1"/>
</dbReference>
<keyword evidence="1" id="KW-0862">Zinc</keyword>
<dbReference type="SMART" id="SM00355">
    <property type="entry name" value="ZnF_C2H2"/>
    <property type="match status" value="8"/>
</dbReference>
<feature type="region of interest" description="Disordered" evidence="2">
    <location>
        <begin position="3453"/>
        <end position="3701"/>
    </location>
</feature>
<dbReference type="InterPro" id="IPR013087">
    <property type="entry name" value="Znf_C2H2_type"/>
</dbReference>
<dbReference type="GeneTree" id="ENSGT00530000065415"/>
<feature type="compositionally biased region" description="Polar residues" evidence="2">
    <location>
        <begin position="147"/>
        <end position="164"/>
    </location>
</feature>
<feature type="compositionally biased region" description="Polar residues" evidence="2">
    <location>
        <begin position="1357"/>
        <end position="1370"/>
    </location>
</feature>
<feature type="domain" description="C2H2-type" evidence="3">
    <location>
        <begin position="3232"/>
        <end position="3259"/>
    </location>
</feature>
<feature type="compositionally biased region" description="Basic and acidic residues" evidence="2">
    <location>
        <begin position="3587"/>
        <end position="3606"/>
    </location>
</feature>
<feature type="region of interest" description="Disordered" evidence="2">
    <location>
        <begin position="662"/>
        <end position="722"/>
    </location>
</feature>
<feature type="region of interest" description="Disordered" evidence="2">
    <location>
        <begin position="3156"/>
        <end position="3204"/>
    </location>
</feature>
<feature type="compositionally biased region" description="Acidic residues" evidence="2">
    <location>
        <begin position="3520"/>
        <end position="3531"/>
    </location>
</feature>
<feature type="compositionally biased region" description="Polar residues" evidence="2">
    <location>
        <begin position="689"/>
        <end position="722"/>
    </location>
</feature>
<feature type="region of interest" description="Disordered" evidence="2">
    <location>
        <begin position="1860"/>
        <end position="1924"/>
    </location>
</feature>
<dbReference type="PANTHER" id="PTHR21465:SF2">
    <property type="entry name" value="ZINC FINGER PROTEIN 469"/>
    <property type="match status" value="1"/>
</dbReference>
<feature type="region of interest" description="Disordered" evidence="2">
    <location>
        <begin position="2205"/>
        <end position="2241"/>
    </location>
</feature>
<feature type="compositionally biased region" description="Basic and acidic residues" evidence="2">
    <location>
        <begin position="1323"/>
        <end position="1356"/>
    </location>
</feature>
<accession>A0A3P8W716</accession>